<dbReference type="Pfam" id="PF05498">
    <property type="entry name" value="RALF"/>
    <property type="match status" value="1"/>
</dbReference>
<evidence type="ECO:0000256" key="6">
    <source>
        <dbReference type="ARBA" id="ARBA00023157"/>
    </source>
</evidence>
<organism evidence="9 10">
    <name type="scientific">Camelina sativa</name>
    <name type="common">False flax</name>
    <name type="synonym">Myagrum sativum</name>
    <dbReference type="NCBI Taxonomy" id="90675"/>
    <lineage>
        <taxon>Eukaryota</taxon>
        <taxon>Viridiplantae</taxon>
        <taxon>Streptophyta</taxon>
        <taxon>Embryophyta</taxon>
        <taxon>Tracheophyta</taxon>
        <taxon>Spermatophyta</taxon>
        <taxon>Magnoliopsida</taxon>
        <taxon>eudicotyledons</taxon>
        <taxon>Gunneridae</taxon>
        <taxon>Pentapetalae</taxon>
        <taxon>rosids</taxon>
        <taxon>malvids</taxon>
        <taxon>Brassicales</taxon>
        <taxon>Brassicaceae</taxon>
        <taxon>Camelineae</taxon>
        <taxon>Camelina</taxon>
    </lineage>
</organism>
<evidence type="ECO:0000256" key="2">
    <source>
        <dbReference type="ARBA" id="ARBA00009178"/>
    </source>
</evidence>
<keyword evidence="4" id="KW-0372">Hormone</keyword>
<gene>
    <name evidence="10" type="primary">LOC104789991</name>
</gene>
<evidence type="ECO:0000313" key="9">
    <source>
        <dbReference type="Proteomes" id="UP000694864"/>
    </source>
</evidence>
<evidence type="ECO:0000256" key="1">
    <source>
        <dbReference type="ARBA" id="ARBA00004613"/>
    </source>
</evidence>
<proteinExistence type="inferred from homology"/>
<reference evidence="10" key="2">
    <citation type="submission" date="2025-08" db="UniProtKB">
        <authorList>
            <consortium name="RefSeq"/>
        </authorList>
    </citation>
    <scope>IDENTIFICATION</scope>
    <source>
        <tissue evidence="10">Leaf</tissue>
    </source>
</reference>
<dbReference type="InterPro" id="IPR008801">
    <property type="entry name" value="RALF"/>
</dbReference>
<evidence type="ECO:0000256" key="4">
    <source>
        <dbReference type="ARBA" id="ARBA00022702"/>
    </source>
</evidence>
<dbReference type="PANTHER" id="PTHR34270">
    <property type="entry name" value="PROTEIN RALF-LIKE 15-RELATED"/>
    <property type="match status" value="1"/>
</dbReference>
<dbReference type="RefSeq" id="XP_010513978.1">
    <property type="nucleotide sequence ID" value="XM_010515676.1"/>
</dbReference>
<comment type="function">
    <text evidence="7">Cell signaling peptide that may regulate plant stress, growth, and development. Mediates a rapid alkalinization of extracellular space by mediating a transient increase in the cytoplasmic Ca(2+) concentration leading to a calcium-dependent signaling events through a cell surface receptor and a concomitant activation of some intracellular mitogen-activated protein kinases.</text>
</comment>
<dbReference type="PANTHER" id="PTHR34270:SF5">
    <property type="entry name" value="PROTEIN RALF-LIKE 10-RELATED"/>
    <property type="match status" value="1"/>
</dbReference>
<evidence type="ECO:0000256" key="3">
    <source>
        <dbReference type="ARBA" id="ARBA00022525"/>
    </source>
</evidence>
<reference evidence="9" key="1">
    <citation type="journal article" date="2014" name="Nat. Commun.">
        <title>The emerging biofuel crop Camelina sativa retains a highly undifferentiated hexaploid genome structure.</title>
        <authorList>
            <person name="Kagale S."/>
            <person name="Koh C."/>
            <person name="Nixon J."/>
            <person name="Bollina V."/>
            <person name="Clarke W.E."/>
            <person name="Tuteja R."/>
            <person name="Spillane C."/>
            <person name="Robinson S.J."/>
            <person name="Links M.G."/>
            <person name="Clarke C."/>
            <person name="Higgins E.E."/>
            <person name="Huebert T."/>
            <person name="Sharpe A.G."/>
            <person name="Parkin I.A."/>
        </authorList>
    </citation>
    <scope>NUCLEOTIDE SEQUENCE [LARGE SCALE GENOMIC DNA]</scope>
    <source>
        <strain evidence="9">cv. DH55</strain>
    </source>
</reference>
<feature type="chain" id="PRO_5046529932" evidence="8">
    <location>
        <begin position="23"/>
        <end position="74"/>
    </location>
</feature>
<comment type="subcellular location">
    <subcellularLocation>
        <location evidence="1">Secreted</location>
    </subcellularLocation>
</comment>
<sequence>MKTCMIILLVIFSILIAGGVEANGTKRKYLNLNPCSRPNPPPGCHPHHSHHKPRAPVHKYSRGCTKINRCRRHP</sequence>
<keyword evidence="9" id="KW-1185">Reference proteome</keyword>
<keyword evidence="6" id="KW-1015">Disulfide bond</keyword>
<evidence type="ECO:0000256" key="8">
    <source>
        <dbReference type="SAM" id="SignalP"/>
    </source>
</evidence>
<accession>A0ABM0ZCW6</accession>
<evidence type="ECO:0000256" key="5">
    <source>
        <dbReference type="ARBA" id="ARBA00022729"/>
    </source>
</evidence>
<evidence type="ECO:0000313" key="10">
    <source>
        <dbReference type="RefSeq" id="XP_010513978.1"/>
    </source>
</evidence>
<keyword evidence="3" id="KW-0964">Secreted</keyword>
<dbReference type="Proteomes" id="UP000694864">
    <property type="component" value="Chromosome 1"/>
</dbReference>
<evidence type="ECO:0000256" key="7">
    <source>
        <dbReference type="ARBA" id="ARBA00037228"/>
    </source>
</evidence>
<name>A0ABM0ZCW6_CAMSA</name>
<comment type="similarity">
    <text evidence="2">Belongs to the plant rapid alkalinization factor (RALF) family.</text>
</comment>
<keyword evidence="5 8" id="KW-0732">Signal</keyword>
<feature type="signal peptide" evidence="8">
    <location>
        <begin position="1"/>
        <end position="22"/>
    </location>
</feature>
<protein>
    <submittedName>
        <fullName evidence="10">Protein RALF-like 25</fullName>
    </submittedName>
</protein>
<dbReference type="GeneID" id="104789991"/>